<gene>
    <name evidence="1" type="ORF">EG849_02875</name>
</gene>
<dbReference type="Gene3D" id="2.20.110.10">
    <property type="entry name" value="Histone H3 K4-specific methyltransferase SET7/9 N-terminal domain"/>
    <property type="match status" value="1"/>
</dbReference>
<dbReference type="AlphaFoldDB" id="A0A3P3WHR0"/>
<dbReference type="OrthoDB" id="8536728at2"/>
<accession>A0A3P3WHR0</accession>
<keyword evidence="2" id="KW-1185">Reference proteome</keyword>
<comment type="caution">
    <text evidence="1">The sequence shown here is derived from an EMBL/GenBank/DDBJ whole genome shotgun (WGS) entry which is preliminary data.</text>
</comment>
<reference evidence="1 2" key="1">
    <citation type="submission" date="2018-11" db="EMBL/GenBank/DDBJ databases">
        <title>Flavobacterium sp. nov., YIM 102600 draft genome.</title>
        <authorList>
            <person name="Li G."/>
            <person name="Jiang Y."/>
        </authorList>
    </citation>
    <scope>NUCLEOTIDE SEQUENCE [LARGE SCALE GENOMIC DNA]</scope>
    <source>
        <strain evidence="1 2">YIM 102600</strain>
    </source>
</reference>
<dbReference type="RefSeq" id="WP_125011575.1">
    <property type="nucleotide sequence ID" value="NZ_RQVR01000002.1"/>
</dbReference>
<evidence type="ECO:0000313" key="2">
    <source>
        <dbReference type="Proteomes" id="UP000271937"/>
    </source>
</evidence>
<name>A0A3P3WHR0_9FLAO</name>
<dbReference type="EMBL" id="RQVR01000002">
    <property type="protein sequence ID" value="RRJ93796.1"/>
    <property type="molecule type" value="Genomic_DNA"/>
</dbReference>
<sequence length="144" mass="17183">MNSKKLRFLTFILLLLFTFSSCKINRVKNNERHGKWIDHNKMDEVNYQSIGRFKDGLEKGTHKQFANKKLLRKEKYKNGICETTYYHPNGKISSQGKTQLDLTEKQIHWYYQGNWKFYNEEGKLIGIKTYEKGELINQTEPKIE</sequence>
<organism evidence="1 2">
    <name type="scientific">Flavobacterium macacae</name>
    <dbReference type="NCBI Taxonomy" id="2488993"/>
    <lineage>
        <taxon>Bacteria</taxon>
        <taxon>Pseudomonadati</taxon>
        <taxon>Bacteroidota</taxon>
        <taxon>Flavobacteriia</taxon>
        <taxon>Flavobacteriales</taxon>
        <taxon>Flavobacteriaceae</taxon>
        <taxon>Flavobacterium</taxon>
    </lineage>
</organism>
<evidence type="ECO:0008006" key="3">
    <source>
        <dbReference type="Google" id="ProtNLM"/>
    </source>
</evidence>
<protein>
    <recommendedName>
        <fullName evidence="3">Toxin-antitoxin system YwqK family antitoxin</fullName>
    </recommendedName>
</protein>
<dbReference type="PROSITE" id="PS51257">
    <property type="entry name" value="PROKAR_LIPOPROTEIN"/>
    <property type="match status" value="1"/>
</dbReference>
<proteinExistence type="predicted"/>
<evidence type="ECO:0000313" key="1">
    <source>
        <dbReference type="EMBL" id="RRJ93796.1"/>
    </source>
</evidence>
<dbReference type="Proteomes" id="UP000271937">
    <property type="component" value="Unassembled WGS sequence"/>
</dbReference>